<dbReference type="GO" id="GO:0004386">
    <property type="term" value="F:helicase activity"/>
    <property type="evidence" value="ECO:0007669"/>
    <property type="project" value="InterPro"/>
</dbReference>
<dbReference type="PANTHER" id="PTHR10887">
    <property type="entry name" value="DNA2/NAM7 HELICASE FAMILY"/>
    <property type="match status" value="1"/>
</dbReference>
<evidence type="ECO:0000256" key="1">
    <source>
        <dbReference type="SAM" id="Coils"/>
    </source>
</evidence>
<sequence length="1006" mass="114359">MANRARGDSQVDEEAFEPARAADGTFRVFFAPALILRERRLSAFEEVATRLLNNFDELTGDTSWPWRKFLAEGQPLPEDDHAPGDPEKELSFGHEYFPLPTNAEQRQIIQRLQSSAGVVVKGPPGTGKSHTIANLICHLLATGEKILITAQAPKALSVLRDMLPRELRDLCLISLGSSREDQRQLESGVRTIIGKKNRWDQGEREQADKRIDDLEKDLQLLKEDLSKVERQLRESRETETFSHILPGGYEGTAAQIARRLDEERERFGWLPETLRDKPPFPFNQPEVQLLAEMHAKLTPDFENELQGLAGDFSLPSTEEFRRLVDDLKAAEDHYSQAQDKAEPRKFSLIQTSPKEDLERAAQALRILDEHALRTARALGNLVEKVLPDLILGEKLRWIQLSKKASTIIDQIETLLEQVGGAEIRLSADCDPMGLLADAERRLAYLEQGGWQGFWVIRPKIIKETRYLEAECRLNGLSASDSDSLGKLIAHIRVKAAAEEFLRLWPDPVGNGNLDNLLQFSITAKEKVSALVRLLEVFEKLGEESFACIPLGERINLAYSSERMLWVAAIEAELGRRAVQEARQPLDDCHQKIRECLCLGKAHPCIHQLAEALEGKDPLSWNGAFEYREAIRIQQERYRQYQELMARLEQANAPLAALVRQHQGDPQWHPQIVELEKAWFWASAQGWLEDVADRQRYEGLVQSCHRLKEKIENRTKEVAAARAWQAFFSRLDDSTIQNLHAWTSAMGRVGKDYGKYAFRHRRDARQYLNKCIPKIPAWIMPLHKLWTTIEASPRLFDTVIIDEASQAELSSLALLLLAERIIVVGDKMQNSPEAVGIKEDEIARLTRDHLQNFHFRAEFRLDTSLFDHAERGFGNLISLREHFRCVPEIIRFSNDLCYREAPLVPLRQAPVDRLPPLKHTFVPGGYCEGDGQRIHNQVEANELVQTILQCLADPAYDGKSKGVIILQAAPKQTSSNENWLLPLTPESLPNVNCVAAFRQPFRAIKEM</sequence>
<dbReference type="SUPFAM" id="SSF52540">
    <property type="entry name" value="P-loop containing nucleoside triphosphate hydrolases"/>
    <property type="match status" value="1"/>
</dbReference>
<comment type="caution">
    <text evidence="3">The sequence shown here is derived from an EMBL/GenBank/DDBJ whole genome shotgun (WGS) entry which is preliminary data.</text>
</comment>
<dbReference type="Gene3D" id="3.40.50.300">
    <property type="entry name" value="P-loop containing nucleotide triphosphate hydrolases"/>
    <property type="match status" value="2"/>
</dbReference>
<feature type="domain" description="DNA2/NAM7 helicase helicase" evidence="2">
    <location>
        <begin position="101"/>
        <end position="242"/>
    </location>
</feature>
<accession>A0A7C3WGY8</accession>
<dbReference type="PANTHER" id="PTHR10887:SF495">
    <property type="entry name" value="HELICASE SENATAXIN ISOFORM X1-RELATED"/>
    <property type="match status" value="1"/>
</dbReference>
<reference evidence="3" key="1">
    <citation type="journal article" date="2020" name="mSystems">
        <title>Genome- and Community-Level Interaction Insights into Carbon Utilization and Element Cycling Functions of Hydrothermarchaeota in Hydrothermal Sediment.</title>
        <authorList>
            <person name="Zhou Z."/>
            <person name="Liu Y."/>
            <person name="Xu W."/>
            <person name="Pan J."/>
            <person name="Luo Z.H."/>
            <person name="Li M."/>
        </authorList>
    </citation>
    <scope>NUCLEOTIDE SEQUENCE [LARGE SCALE GENOMIC DNA]</scope>
    <source>
        <strain evidence="3">SpSt-776</strain>
    </source>
</reference>
<evidence type="ECO:0000313" key="3">
    <source>
        <dbReference type="EMBL" id="HGB14150.1"/>
    </source>
</evidence>
<dbReference type="EMBL" id="DTHB01000023">
    <property type="protein sequence ID" value="HGB14150.1"/>
    <property type="molecule type" value="Genomic_DNA"/>
</dbReference>
<dbReference type="InterPro" id="IPR045055">
    <property type="entry name" value="DNA2/NAM7-like"/>
</dbReference>
<name>A0A7C3WGY8_9BACT</name>
<protein>
    <recommendedName>
        <fullName evidence="2">DNA2/NAM7 helicase helicase domain-containing protein</fullName>
    </recommendedName>
</protein>
<dbReference type="InterPro" id="IPR041677">
    <property type="entry name" value="DNA2/NAM7_AAA_11"/>
</dbReference>
<organism evidence="3">
    <name type="scientific">Desulfobacca acetoxidans</name>
    <dbReference type="NCBI Taxonomy" id="60893"/>
    <lineage>
        <taxon>Bacteria</taxon>
        <taxon>Pseudomonadati</taxon>
        <taxon>Thermodesulfobacteriota</taxon>
        <taxon>Desulfobaccia</taxon>
        <taxon>Desulfobaccales</taxon>
        <taxon>Desulfobaccaceae</taxon>
        <taxon>Desulfobacca</taxon>
    </lineage>
</organism>
<dbReference type="AlphaFoldDB" id="A0A7C3WGY8"/>
<evidence type="ECO:0000259" key="2">
    <source>
        <dbReference type="Pfam" id="PF13086"/>
    </source>
</evidence>
<dbReference type="Pfam" id="PF13086">
    <property type="entry name" value="AAA_11"/>
    <property type="match status" value="1"/>
</dbReference>
<proteinExistence type="predicted"/>
<gene>
    <name evidence="3" type="ORF">ENV62_02780</name>
</gene>
<dbReference type="InterPro" id="IPR027417">
    <property type="entry name" value="P-loop_NTPase"/>
</dbReference>
<keyword evidence="1" id="KW-0175">Coiled coil</keyword>
<feature type="coiled-coil region" evidence="1">
    <location>
        <begin position="204"/>
        <end position="238"/>
    </location>
</feature>